<organism evidence="1 2">
    <name type="scientific">Baudoinia panamericana (strain UAMH 10762)</name>
    <name type="common">Angels' share fungus</name>
    <name type="synonym">Baudoinia compniacensis (strain UAMH 10762)</name>
    <dbReference type="NCBI Taxonomy" id="717646"/>
    <lineage>
        <taxon>Eukaryota</taxon>
        <taxon>Fungi</taxon>
        <taxon>Dikarya</taxon>
        <taxon>Ascomycota</taxon>
        <taxon>Pezizomycotina</taxon>
        <taxon>Dothideomycetes</taxon>
        <taxon>Dothideomycetidae</taxon>
        <taxon>Mycosphaerellales</taxon>
        <taxon>Teratosphaeriaceae</taxon>
        <taxon>Baudoinia</taxon>
    </lineage>
</organism>
<protein>
    <recommendedName>
        <fullName evidence="3">Cobalamin-independent methionine synthase MetE C-terminal/archaeal domain-containing protein</fullName>
    </recommendedName>
</protein>
<dbReference type="GeneID" id="19113226"/>
<sequence length="356" mass="40501">MSQVRGCHLIGSVPLPDTETVLRQCTSALPHRLKRIPDGETGFRNLFTTWQSLMFHVSPELCVKFEYNRPVPAGEFSQQQVDEGIEKLEKAAPLDTGYDKVGIESYGVFKKLKDEGVIAKDTRFQVSMATPPNVLSPFVEAPFQARVEPLYQDALYRSMRTLQEKIPHQDLAIQIDLAVDTAFWDGFPWFKPWFGDGNMDKIKAYIVDYTVRMIGQVDKDVDVLIHNCYGDMEHRHWIEPISLASVTERGLRIFEKTPHNIDGFHVPVPKSAMDNLEKYLEPLKQLIPKFKEHNTDLYLGVIHYNDRAATDKMIAAAKNVLDYPFGVATECGMGRTPPEEIKDILQLSCEVSEPVF</sequence>
<dbReference type="SUPFAM" id="SSF51726">
    <property type="entry name" value="UROD/MetE-like"/>
    <property type="match status" value="1"/>
</dbReference>
<evidence type="ECO:0008006" key="3">
    <source>
        <dbReference type="Google" id="ProtNLM"/>
    </source>
</evidence>
<dbReference type="AlphaFoldDB" id="M2MQA7"/>
<accession>M2MQA7</accession>
<keyword evidence="2" id="KW-1185">Reference proteome</keyword>
<proteinExistence type="predicted"/>
<name>M2MQA7_BAUPA</name>
<dbReference type="RefSeq" id="XP_007679296.1">
    <property type="nucleotide sequence ID" value="XM_007681106.1"/>
</dbReference>
<gene>
    <name evidence="1" type="ORF">BAUCODRAFT_37360</name>
</gene>
<dbReference type="Proteomes" id="UP000011761">
    <property type="component" value="Unassembled WGS sequence"/>
</dbReference>
<evidence type="ECO:0000313" key="2">
    <source>
        <dbReference type="Proteomes" id="UP000011761"/>
    </source>
</evidence>
<dbReference type="OrthoDB" id="5422863at2759"/>
<dbReference type="KEGG" id="bcom:BAUCODRAFT_37360"/>
<dbReference type="EMBL" id="KB445560">
    <property type="protein sequence ID" value="EMC93658.1"/>
    <property type="molecule type" value="Genomic_DNA"/>
</dbReference>
<dbReference type="InterPro" id="IPR038071">
    <property type="entry name" value="UROD/MetE-like_sf"/>
</dbReference>
<dbReference type="HOGENOM" id="CLU_047964_0_0_1"/>
<dbReference type="OMA" id="CYGDSKF"/>
<reference evidence="1 2" key="1">
    <citation type="journal article" date="2012" name="PLoS Pathog.">
        <title>Diverse lifestyles and strategies of plant pathogenesis encoded in the genomes of eighteen Dothideomycetes fungi.</title>
        <authorList>
            <person name="Ohm R.A."/>
            <person name="Feau N."/>
            <person name="Henrissat B."/>
            <person name="Schoch C.L."/>
            <person name="Horwitz B.A."/>
            <person name="Barry K.W."/>
            <person name="Condon B.J."/>
            <person name="Copeland A.C."/>
            <person name="Dhillon B."/>
            <person name="Glaser F."/>
            <person name="Hesse C.N."/>
            <person name="Kosti I."/>
            <person name="LaButti K."/>
            <person name="Lindquist E.A."/>
            <person name="Lucas S."/>
            <person name="Salamov A.A."/>
            <person name="Bradshaw R.E."/>
            <person name="Ciuffetti L."/>
            <person name="Hamelin R.C."/>
            <person name="Kema G.H.J."/>
            <person name="Lawrence C."/>
            <person name="Scott J.A."/>
            <person name="Spatafora J.W."/>
            <person name="Turgeon B.G."/>
            <person name="de Wit P.J.G.M."/>
            <person name="Zhong S."/>
            <person name="Goodwin S.B."/>
            <person name="Grigoriev I.V."/>
        </authorList>
    </citation>
    <scope>NUCLEOTIDE SEQUENCE [LARGE SCALE GENOMIC DNA]</scope>
    <source>
        <strain evidence="1 2">UAMH 10762</strain>
    </source>
</reference>
<dbReference type="eggNOG" id="ENOG502SJEJ">
    <property type="taxonomic scope" value="Eukaryota"/>
</dbReference>
<evidence type="ECO:0000313" key="1">
    <source>
        <dbReference type="EMBL" id="EMC93658.1"/>
    </source>
</evidence>
<dbReference type="Gene3D" id="3.20.20.210">
    <property type="match status" value="1"/>
</dbReference>